<dbReference type="SUPFAM" id="SSF55961">
    <property type="entry name" value="Bet v1-like"/>
    <property type="match status" value="1"/>
</dbReference>
<protein>
    <submittedName>
        <fullName evidence="3">SRPBCC domain-containing protein</fullName>
    </submittedName>
</protein>
<evidence type="ECO:0000313" key="4">
    <source>
        <dbReference type="Proteomes" id="UP001620408"/>
    </source>
</evidence>
<evidence type="ECO:0000256" key="1">
    <source>
        <dbReference type="ARBA" id="ARBA00006817"/>
    </source>
</evidence>
<evidence type="ECO:0000259" key="2">
    <source>
        <dbReference type="Pfam" id="PF08327"/>
    </source>
</evidence>
<comment type="similarity">
    <text evidence="1">Belongs to the AHA1 family.</text>
</comment>
<organism evidence="3 4">
    <name type="scientific">Dyella koreensis</name>
    <dbReference type="NCBI Taxonomy" id="311235"/>
    <lineage>
        <taxon>Bacteria</taxon>
        <taxon>Pseudomonadati</taxon>
        <taxon>Pseudomonadota</taxon>
        <taxon>Gammaproteobacteria</taxon>
        <taxon>Lysobacterales</taxon>
        <taxon>Rhodanobacteraceae</taxon>
        <taxon>Dyella</taxon>
    </lineage>
</organism>
<dbReference type="InterPro" id="IPR023393">
    <property type="entry name" value="START-like_dom_sf"/>
</dbReference>
<evidence type="ECO:0000313" key="3">
    <source>
        <dbReference type="EMBL" id="MFK2919444.1"/>
    </source>
</evidence>
<dbReference type="EMBL" id="JADIKD010000012">
    <property type="protein sequence ID" value="MFK2919444.1"/>
    <property type="molecule type" value="Genomic_DNA"/>
</dbReference>
<keyword evidence="4" id="KW-1185">Reference proteome</keyword>
<accession>A0ABW8KDB4</accession>
<dbReference type="RefSeq" id="WP_379984518.1">
    <property type="nucleotide sequence ID" value="NZ_JADIKD010000012.1"/>
</dbReference>
<dbReference type="Gene3D" id="3.30.530.20">
    <property type="match status" value="1"/>
</dbReference>
<sequence>MNLPSDDSGDIPDHFSEEVVLEKPAPVVWKHLVSHRSMREWLGGDDYAVEVDTTWALGSAIVIRGMHHLPFENRGVVLAFRPCEALSFTHLSSLSRLPDQPASYTKLSFELEAGGSRTLLRFEASGFPTIAIYRHLHFYWMGTLDIFKRYTESR</sequence>
<dbReference type="Pfam" id="PF08327">
    <property type="entry name" value="AHSA1"/>
    <property type="match status" value="1"/>
</dbReference>
<reference evidence="3 4" key="1">
    <citation type="submission" date="2020-10" db="EMBL/GenBank/DDBJ databases">
        <title>Phylogeny of dyella-like bacteria.</title>
        <authorList>
            <person name="Fu J."/>
        </authorList>
    </citation>
    <scope>NUCLEOTIDE SEQUENCE [LARGE SCALE GENOMIC DNA]</scope>
    <source>
        <strain evidence="3 4">BB4</strain>
    </source>
</reference>
<dbReference type="Proteomes" id="UP001620408">
    <property type="component" value="Unassembled WGS sequence"/>
</dbReference>
<dbReference type="InterPro" id="IPR013538">
    <property type="entry name" value="ASHA1/2-like_C"/>
</dbReference>
<name>A0ABW8KDB4_9GAMM</name>
<dbReference type="CDD" id="cd07814">
    <property type="entry name" value="SRPBCC_CalC_Aha1-like"/>
    <property type="match status" value="1"/>
</dbReference>
<proteinExistence type="inferred from homology"/>
<feature type="domain" description="Activator of Hsp90 ATPase homologue 1/2-like C-terminal" evidence="2">
    <location>
        <begin position="24"/>
        <end position="151"/>
    </location>
</feature>
<gene>
    <name evidence="3" type="ORF">ISS97_19435</name>
</gene>
<comment type="caution">
    <text evidence="3">The sequence shown here is derived from an EMBL/GenBank/DDBJ whole genome shotgun (WGS) entry which is preliminary data.</text>
</comment>